<dbReference type="EMBL" id="NQNY01000011">
    <property type="protein sequence ID" value="PAK21149.1"/>
    <property type="molecule type" value="Genomic_DNA"/>
</dbReference>
<dbReference type="Gene3D" id="3.40.1650.10">
    <property type="entry name" value="RbsD-like domain"/>
    <property type="match status" value="1"/>
</dbReference>
<keyword evidence="5" id="KW-0119">Carbohydrate metabolism</keyword>
<dbReference type="STRING" id="33922.SAMN02745179_00735"/>
<evidence type="ECO:0000313" key="8">
    <source>
        <dbReference type="Proteomes" id="UP000216943"/>
    </source>
</evidence>
<keyword evidence="9" id="KW-1185">Reference proteome</keyword>
<protein>
    <recommendedName>
        <fullName evidence="2">D-ribose pyranase</fullName>
        <ecNumber evidence="2">5.4.99.62</ecNumber>
    </recommendedName>
</protein>
<dbReference type="NCBIfam" id="NF008761">
    <property type="entry name" value="PRK11797.1"/>
    <property type="match status" value="1"/>
</dbReference>
<dbReference type="SUPFAM" id="SSF102546">
    <property type="entry name" value="RbsD-like"/>
    <property type="match status" value="1"/>
</dbReference>
<evidence type="ECO:0000256" key="2">
    <source>
        <dbReference type="ARBA" id="ARBA00012862"/>
    </source>
</evidence>
<dbReference type="GO" id="GO:0019303">
    <property type="term" value="P:D-ribose catabolic process"/>
    <property type="evidence" value="ECO:0007669"/>
    <property type="project" value="TreeGrafter"/>
</dbReference>
<dbReference type="GO" id="GO:0048029">
    <property type="term" value="F:monosaccharide binding"/>
    <property type="evidence" value="ECO:0007669"/>
    <property type="project" value="InterPro"/>
</dbReference>
<dbReference type="InterPro" id="IPR023064">
    <property type="entry name" value="D-ribose_pyranase"/>
</dbReference>
<dbReference type="PANTHER" id="PTHR37831">
    <property type="entry name" value="D-RIBOSE PYRANASE"/>
    <property type="match status" value="1"/>
</dbReference>
<evidence type="ECO:0000313" key="7">
    <source>
        <dbReference type="EMBL" id="PAK21149.1"/>
    </source>
</evidence>
<reference evidence="8 9" key="1">
    <citation type="submission" date="2017-08" db="EMBL/GenBank/DDBJ databases">
        <authorList>
            <person name="Alvarez-Ponce D."/>
            <person name="Weitzman C.L."/>
            <person name="Tillett R.L."/>
            <person name="Sandmeier F.C."/>
            <person name="Tracy C.R."/>
        </authorList>
    </citation>
    <scope>NUCLEOTIDE SEQUENCE [LARGE SCALE GENOMIC DNA]</scope>
    <source>
        <strain evidence="8">723</strain>
        <strain evidence="6 9">PS6</strain>
    </source>
</reference>
<proteinExistence type="predicted"/>
<keyword evidence="4" id="KW-0413">Isomerase</keyword>
<gene>
    <name evidence="6" type="ORF">CJF60_03805</name>
    <name evidence="7" type="ORF">CJJ23_03350</name>
</gene>
<keyword evidence="3" id="KW-0963">Cytoplasm</keyword>
<accession>A0A1W1X3Y3</accession>
<dbReference type="GO" id="GO:0062193">
    <property type="term" value="F:D-ribose pyranase activity"/>
    <property type="evidence" value="ECO:0007669"/>
    <property type="project" value="UniProtKB-EC"/>
</dbReference>
<evidence type="ECO:0000256" key="1">
    <source>
        <dbReference type="ARBA" id="ARBA00000223"/>
    </source>
</evidence>
<dbReference type="OrthoDB" id="9805009at2"/>
<evidence type="ECO:0000313" key="6">
    <source>
        <dbReference type="EMBL" id="PAF54833.1"/>
    </source>
</evidence>
<dbReference type="Pfam" id="PF05025">
    <property type="entry name" value="RbsD_FucU"/>
    <property type="match status" value="1"/>
</dbReference>
<dbReference type="EC" id="5.4.99.62" evidence="2"/>
<comment type="catalytic activity">
    <reaction evidence="1">
        <text>beta-D-ribopyranose = beta-D-ribofuranose</text>
        <dbReference type="Rhea" id="RHEA:25432"/>
        <dbReference type="ChEBI" id="CHEBI:27476"/>
        <dbReference type="ChEBI" id="CHEBI:47002"/>
        <dbReference type="EC" id="5.4.99.62"/>
    </reaction>
</comment>
<dbReference type="InterPro" id="IPR023750">
    <property type="entry name" value="RbsD-like_sf"/>
</dbReference>
<name>A0A1W1X3Y3_9BACT</name>
<dbReference type="EMBL" id="NQMN01000002">
    <property type="protein sequence ID" value="PAF54833.1"/>
    <property type="molecule type" value="Genomic_DNA"/>
</dbReference>
<dbReference type="RefSeq" id="WP_084232522.1">
    <property type="nucleotide sequence ID" value="NZ_CP166874.1"/>
</dbReference>
<dbReference type="GO" id="GO:0005829">
    <property type="term" value="C:cytosol"/>
    <property type="evidence" value="ECO:0007669"/>
    <property type="project" value="TreeGrafter"/>
</dbReference>
<dbReference type="InterPro" id="IPR007721">
    <property type="entry name" value="RbsD_FucU"/>
</dbReference>
<dbReference type="PANTHER" id="PTHR37831:SF1">
    <property type="entry name" value="D-RIBOSE PYRANASE"/>
    <property type="match status" value="1"/>
</dbReference>
<evidence type="ECO:0000256" key="3">
    <source>
        <dbReference type="ARBA" id="ARBA00022490"/>
    </source>
</evidence>
<organism evidence="7 8">
    <name type="scientific">Mycoplasmopsis agassizii</name>
    <dbReference type="NCBI Taxonomy" id="33922"/>
    <lineage>
        <taxon>Bacteria</taxon>
        <taxon>Bacillati</taxon>
        <taxon>Mycoplasmatota</taxon>
        <taxon>Mycoplasmoidales</taxon>
        <taxon>Metamycoplasmataceae</taxon>
        <taxon>Mycoplasmopsis</taxon>
    </lineage>
</organism>
<sequence length="136" mass="15550">MFKDRNRILNPKLVASIAKLGHFDLIAVVDAGMPLPYKKKNIEIIDLSFYPGVPSFSDVFKKVLEELEYQRIYVAPETEEINPVIYKTILDNANREITFVSNHDELKELLTKTMLIIRTSETSPYANAIIECGVNF</sequence>
<dbReference type="GO" id="GO:0016872">
    <property type="term" value="F:intramolecular lyase activity"/>
    <property type="evidence" value="ECO:0007669"/>
    <property type="project" value="InterPro"/>
</dbReference>
<evidence type="ECO:0000256" key="5">
    <source>
        <dbReference type="ARBA" id="ARBA00023277"/>
    </source>
</evidence>
<dbReference type="Proteomes" id="UP000216943">
    <property type="component" value="Unassembled WGS sequence"/>
</dbReference>
<comment type="caution">
    <text evidence="7">The sequence shown here is derived from an EMBL/GenBank/DDBJ whole genome shotgun (WGS) entry which is preliminary data.</text>
</comment>
<evidence type="ECO:0000313" key="9">
    <source>
        <dbReference type="Proteomes" id="UP000217033"/>
    </source>
</evidence>
<evidence type="ECO:0000256" key="4">
    <source>
        <dbReference type="ARBA" id="ARBA00023235"/>
    </source>
</evidence>
<dbReference type="AlphaFoldDB" id="A0A1W1X3Y3"/>
<reference evidence="7" key="2">
    <citation type="submission" date="2017-08" db="EMBL/GenBank/DDBJ databases">
        <authorList>
            <person name="de Groot N.N."/>
        </authorList>
    </citation>
    <scope>NUCLEOTIDE SEQUENCE [LARGE SCALE GENOMIC DNA]</scope>
    <source>
        <strain evidence="7">723</strain>
    </source>
</reference>
<dbReference type="Proteomes" id="UP000217033">
    <property type="component" value="Unassembled WGS sequence"/>
</dbReference>